<sequence length="314" mass="36324">MANFAIAADENVIARGNKLIEELQEPGEKKGVTLNRLFDLVSTHLQEDQLKRSGVDTEALDASITNIRNLFTAALSGKEEIRTEYERRMAELRERNEELETNYKVRLGKLVSEKEEALRQYNDLKELQETAEAARRAAEEQAASAVNLAKEKDKTNIMLMEKLRAAEQKAESYDALEEEARSLKQEVSSLQFKIKDYEKNELLHIKELEQLKKEKEKDTATIEQLTQEKSNIQKSLQDELTEKSALLSDQEKELNTLHIQLAEQTKEAELIKERAIIEKERELLAKVEELRNTLDKVKEEKYNLQLQLTKLERI</sequence>
<dbReference type="RefSeq" id="WP_118329644.1">
    <property type="nucleotide sequence ID" value="NZ_CAUDZB010000079.1"/>
</dbReference>
<feature type="coiled-coil region" evidence="1">
    <location>
        <begin position="75"/>
        <end position="314"/>
    </location>
</feature>
<proteinExistence type="predicted"/>
<reference evidence="2 3" key="1">
    <citation type="submission" date="2018-08" db="EMBL/GenBank/DDBJ databases">
        <title>A genome reference for cultivated species of the human gut microbiota.</title>
        <authorList>
            <person name="Zou Y."/>
            <person name="Xue W."/>
            <person name="Luo G."/>
        </authorList>
    </citation>
    <scope>NUCLEOTIDE SEQUENCE [LARGE SCALE GENOMIC DNA]</scope>
    <source>
        <strain evidence="2 3">AM48-23BH</strain>
    </source>
</reference>
<comment type="caution">
    <text evidence="2">The sequence shown here is derived from an EMBL/GenBank/DDBJ whole genome shotgun (WGS) entry which is preliminary data.</text>
</comment>
<gene>
    <name evidence="2" type="ORF">DW972_12315</name>
</gene>
<accession>A0A413PTM4</accession>
<protein>
    <submittedName>
        <fullName evidence="2">Uncharacterized protein</fullName>
    </submittedName>
</protein>
<dbReference type="AlphaFoldDB" id="A0A413PTM4"/>
<name>A0A413PTM4_9FIRM</name>
<dbReference type="EMBL" id="QSEP01000103">
    <property type="protein sequence ID" value="RGZ79665.1"/>
    <property type="molecule type" value="Genomic_DNA"/>
</dbReference>
<evidence type="ECO:0000256" key="1">
    <source>
        <dbReference type="SAM" id="Coils"/>
    </source>
</evidence>
<keyword evidence="1" id="KW-0175">Coiled coil</keyword>
<evidence type="ECO:0000313" key="3">
    <source>
        <dbReference type="Proteomes" id="UP000286561"/>
    </source>
</evidence>
<organism evidence="2 3">
    <name type="scientific">Anaerobutyricum hallii</name>
    <dbReference type="NCBI Taxonomy" id="39488"/>
    <lineage>
        <taxon>Bacteria</taxon>
        <taxon>Bacillati</taxon>
        <taxon>Bacillota</taxon>
        <taxon>Clostridia</taxon>
        <taxon>Lachnospirales</taxon>
        <taxon>Lachnospiraceae</taxon>
        <taxon>Anaerobutyricum</taxon>
    </lineage>
</organism>
<dbReference type="Proteomes" id="UP000286561">
    <property type="component" value="Unassembled WGS sequence"/>
</dbReference>
<evidence type="ECO:0000313" key="2">
    <source>
        <dbReference type="EMBL" id="RGZ79665.1"/>
    </source>
</evidence>